<sequence length="762" mass="86289">MDRGKKSGTSFANVNNKIYMDLKDIIRENTLHYLPAKSLYRCTSVCREWKLYISSPFFAHNQSNFFHDASGFFCQSHSSLPSFISLDALAYGVRDPSLKFLPEPVDIRCSSNGLLCCQGRTGYKAYYICNPVTQQWKKLPKPDANHGSDPAVVLVFKPSCLNFVADYKLICAFQSDLDGYEFEIYSSAEGTWRTSGEICFGNRQIIPCTGVYVDGTVYWQSRSMIVAFDLKSERSTLLYSHSSGSLGEVNGKLCSASIKGSKLTVAELSNAYTNTMQMHSKTRAWSVENVALNNSVFTGQTDQGRVLCIGGETVMICFGRTLISYNMKTKDIKQLATEADYHPRMIPYVNSLVERKKWKKNEETEISVNKYSDLVNAEQKNKAMMANCDYEELEEMDDDLEEDVFSPNIQQWKSMPLLNSDAKERYNDIADRSPEDSAKFPKHIKLMKNTDIGDVIKERALAFLPAKSLYRFKTVSKEWDQWINNPFFVHMQTTQFKEVSGLFCQPPGESPSFISLDPTAFGIPSEGLSFLPEPVDIRTTCNGLICCQGRGGDQAYYICNPVNKEWRMLPKPKLYHGPQTAIALAFEPAVFNFNANYELICVVNLPDTSVLCFEIYSSRTDSWRISETVCFELNSVALNGDGFYMKGYAYWETQCDAILAFDVKYETYGMFSLPPCREPTGALTEIRGNLFYLMPRKQDECSIEVYGDISMSLKHVIPLDPKALGNTDGLCRALSFVNDDTFILDLEGRLLLIMQHHIRWNA</sequence>
<dbReference type="Proteomes" id="UP000467840">
    <property type="component" value="Chromosome 2"/>
</dbReference>
<dbReference type="InterPro" id="IPR055290">
    <property type="entry name" value="At3g26010-like"/>
</dbReference>
<dbReference type="EMBL" id="JAAGAX010000015">
    <property type="protein sequence ID" value="KAF2290722.1"/>
    <property type="molecule type" value="Genomic_DNA"/>
</dbReference>
<dbReference type="Pfam" id="PF07734">
    <property type="entry name" value="FBA_1"/>
    <property type="match status" value="1"/>
</dbReference>
<evidence type="ECO:0000256" key="1">
    <source>
        <dbReference type="SAM" id="Coils"/>
    </source>
</evidence>
<dbReference type="Pfam" id="PF00646">
    <property type="entry name" value="F-box"/>
    <property type="match status" value="1"/>
</dbReference>
<proteinExistence type="predicted"/>
<reference evidence="5 6" key="1">
    <citation type="journal article" date="2020" name="Mol. Plant">
        <title>The Chromosome-Based Rubber Tree Genome Provides New Insights into Spurge Genome Evolution and Rubber Biosynthesis.</title>
        <authorList>
            <person name="Liu J."/>
            <person name="Shi C."/>
            <person name="Shi C.C."/>
            <person name="Li W."/>
            <person name="Zhang Q.J."/>
            <person name="Zhang Y."/>
            <person name="Li K."/>
            <person name="Lu H.F."/>
            <person name="Shi C."/>
            <person name="Zhu S.T."/>
            <person name="Xiao Z.Y."/>
            <person name="Nan H."/>
            <person name="Yue Y."/>
            <person name="Zhu X.G."/>
            <person name="Wu Y."/>
            <person name="Hong X.N."/>
            <person name="Fan G.Y."/>
            <person name="Tong Y."/>
            <person name="Zhang D."/>
            <person name="Mao C.L."/>
            <person name="Liu Y.L."/>
            <person name="Hao S.J."/>
            <person name="Liu W.Q."/>
            <person name="Lv M.Q."/>
            <person name="Zhang H.B."/>
            <person name="Liu Y."/>
            <person name="Hu-Tang G.R."/>
            <person name="Wang J.P."/>
            <person name="Wang J.H."/>
            <person name="Sun Y.H."/>
            <person name="Ni S.B."/>
            <person name="Chen W.B."/>
            <person name="Zhang X.C."/>
            <person name="Jiao Y.N."/>
            <person name="Eichler E.E."/>
            <person name="Li G.H."/>
            <person name="Liu X."/>
            <person name="Gao L.Z."/>
        </authorList>
    </citation>
    <scope>NUCLEOTIDE SEQUENCE [LARGE SCALE GENOMIC DNA]</scope>
    <source>
        <strain evidence="6">cv. GT1</strain>
        <tissue evidence="5">Leaf</tissue>
    </source>
</reference>
<dbReference type="InterPro" id="IPR011043">
    <property type="entry name" value="Gal_Oxase/kelch_b-propeller"/>
</dbReference>
<feature type="domain" description="F-box" evidence="2">
    <location>
        <begin position="28"/>
        <end position="57"/>
    </location>
</feature>
<organism evidence="5 6">
    <name type="scientific">Hevea brasiliensis</name>
    <name type="common">Para rubber tree</name>
    <name type="synonym">Siphonia brasiliensis</name>
    <dbReference type="NCBI Taxonomy" id="3981"/>
    <lineage>
        <taxon>Eukaryota</taxon>
        <taxon>Viridiplantae</taxon>
        <taxon>Streptophyta</taxon>
        <taxon>Embryophyta</taxon>
        <taxon>Tracheophyta</taxon>
        <taxon>Spermatophyta</taxon>
        <taxon>Magnoliopsida</taxon>
        <taxon>eudicotyledons</taxon>
        <taxon>Gunneridae</taxon>
        <taxon>Pentapetalae</taxon>
        <taxon>rosids</taxon>
        <taxon>fabids</taxon>
        <taxon>Malpighiales</taxon>
        <taxon>Euphorbiaceae</taxon>
        <taxon>Crotonoideae</taxon>
        <taxon>Micrandreae</taxon>
        <taxon>Hevea</taxon>
    </lineage>
</organism>
<dbReference type="PANTHER" id="PTHR35546">
    <property type="entry name" value="F-BOX PROTEIN INTERACTION DOMAIN PROTEIN-RELATED"/>
    <property type="match status" value="1"/>
</dbReference>
<dbReference type="InterPro" id="IPR017451">
    <property type="entry name" value="F-box-assoc_interact_dom"/>
</dbReference>
<evidence type="ECO:0000313" key="6">
    <source>
        <dbReference type="Proteomes" id="UP000467840"/>
    </source>
</evidence>
<evidence type="ECO:0000259" key="2">
    <source>
        <dbReference type="Pfam" id="PF00646"/>
    </source>
</evidence>
<evidence type="ECO:0000313" key="5">
    <source>
        <dbReference type="EMBL" id="KAF2290722.1"/>
    </source>
</evidence>
<dbReference type="InterPro" id="IPR006527">
    <property type="entry name" value="F-box-assoc_dom_typ1"/>
</dbReference>
<feature type="domain" description="F-box protein At3g26010-like beta-propeller" evidence="4">
    <location>
        <begin position="108"/>
        <end position="235"/>
    </location>
</feature>
<dbReference type="Pfam" id="PF24750">
    <property type="entry name" value="b-prop_At3g26010-like"/>
    <property type="match status" value="1"/>
</dbReference>
<evidence type="ECO:0000259" key="3">
    <source>
        <dbReference type="Pfam" id="PF07734"/>
    </source>
</evidence>
<keyword evidence="6" id="KW-1185">Reference proteome</keyword>
<dbReference type="AlphaFoldDB" id="A0A6A6KP04"/>
<dbReference type="PANTHER" id="PTHR35546:SF100">
    <property type="entry name" value="F-BOX DOMAIN-CONTAINING PROTEIN"/>
    <property type="match status" value="1"/>
</dbReference>
<accession>A0A6A6KP04</accession>
<dbReference type="InterPro" id="IPR036047">
    <property type="entry name" value="F-box-like_dom_sf"/>
</dbReference>
<dbReference type="SUPFAM" id="SSF81383">
    <property type="entry name" value="F-box domain"/>
    <property type="match status" value="2"/>
</dbReference>
<evidence type="ECO:0000259" key="4">
    <source>
        <dbReference type="Pfam" id="PF24750"/>
    </source>
</evidence>
<gene>
    <name evidence="5" type="ORF">GH714_015168</name>
</gene>
<dbReference type="SUPFAM" id="SSF50965">
    <property type="entry name" value="Galactose oxidase, central domain"/>
    <property type="match status" value="1"/>
</dbReference>
<dbReference type="InterPro" id="IPR001810">
    <property type="entry name" value="F-box_dom"/>
</dbReference>
<name>A0A6A6KP04_HEVBR</name>
<protein>
    <submittedName>
        <fullName evidence="5">Uncharacterized protein</fullName>
    </submittedName>
</protein>
<keyword evidence="1" id="KW-0175">Coiled coil</keyword>
<feature type="coiled-coil region" evidence="1">
    <location>
        <begin position="376"/>
        <end position="403"/>
    </location>
</feature>
<dbReference type="NCBIfam" id="TIGR01640">
    <property type="entry name" value="F_box_assoc_1"/>
    <property type="match status" value="2"/>
</dbReference>
<comment type="caution">
    <text evidence="5">The sequence shown here is derived from an EMBL/GenBank/DDBJ whole genome shotgun (WGS) entry which is preliminary data.</text>
</comment>
<feature type="domain" description="F-box associated beta-propeller type 1" evidence="3">
    <location>
        <begin position="539"/>
        <end position="706"/>
    </location>
</feature>
<dbReference type="InterPro" id="IPR056592">
    <property type="entry name" value="Beta-prop_At3g26010-like"/>
</dbReference>